<keyword evidence="2" id="KW-1277">Toxin-antitoxin system</keyword>
<comment type="caution">
    <text evidence="3">The sequence shown here is derived from an EMBL/GenBank/DDBJ whole genome shotgun (WGS) entry which is preliminary data.</text>
</comment>
<dbReference type="InterPro" id="IPR035093">
    <property type="entry name" value="RelE/ParE_toxin_dom_sf"/>
</dbReference>
<evidence type="ECO:0000313" key="3">
    <source>
        <dbReference type="EMBL" id="OIQ78960.1"/>
    </source>
</evidence>
<dbReference type="PANTHER" id="PTHR33755:SF6">
    <property type="entry name" value="PLASMID STABILIZATION SYSTEM PROTEIN"/>
    <property type="match status" value="1"/>
</dbReference>
<dbReference type="EMBL" id="MLJW01001302">
    <property type="protein sequence ID" value="OIQ78960.1"/>
    <property type="molecule type" value="Genomic_DNA"/>
</dbReference>
<dbReference type="InterPro" id="IPR051803">
    <property type="entry name" value="TA_system_RelE-like_toxin"/>
</dbReference>
<organism evidence="3">
    <name type="scientific">mine drainage metagenome</name>
    <dbReference type="NCBI Taxonomy" id="410659"/>
    <lineage>
        <taxon>unclassified sequences</taxon>
        <taxon>metagenomes</taxon>
        <taxon>ecological metagenomes</taxon>
    </lineage>
</organism>
<accession>A0A1J5Q6F9</accession>
<gene>
    <name evidence="3" type="ORF">GALL_393250</name>
</gene>
<sequence>MKLIWSPKAGADRDAQLACIVQDNAAAAINHGDRIAEQMAILIQNPEMGRAGRKKGTRELAISRTPFVVVYRVKGDTIQIVRLLQPVTTPALSRGVTANS</sequence>
<dbReference type="PANTHER" id="PTHR33755">
    <property type="entry name" value="TOXIN PARE1-RELATED"/>
    <property type="match status" value="1"/>
</dbReference>
<evidence type="ECO:0000256" key="2">
    <source>
        <dbReference type="ARBA" id="ARBA00022649"/>
    </source>
</evidence>
<name>A0A1J5Q6F9_9ZZZZ</name>
<comment type="similarity">
    <text evidence="1">Belongs to the RelE toxin family.</text>
</comment>
<protein>
    <submittedName>
        <fullName evidence="3">Plasmid stabilization system protein</fullName>
    </submittedName>
</protein>
<evidence type="ECO:0000256" key="1">
    <source>
        <dbReference type="ARBA" id="ARBA00006226"/>
    </source>
</evidence>
<dbReference type="AlphaFoldDB" id="A0A1J5Q6F9"/>
<dbReference type="InterPro" id="IPR007712">
    <property type="entry name" value="RelE/ParE_toxin"/>
</dbReference>
<dbReference type="Pfam" id="PF05016">
    <property type="entry name" value="ParE_toxin"/>
    <property type="match status" value="1"/>
</dbReference>
<reference evidence="3" key="1">
    <citation type="submission" date="2016-10" db="EMBL/GenBank/DDBJ databases">
        <title>Sequence of Gallionella enrichment culture.</title>
        <authorList>
            <person name="Poehlein A."/>
            <person name="Muehling M."/>
            <person name="Daniel R."/>
        </authorList>
    </citation>
    <scope>NUCLEOTIDE SEQUENCE</scope>
</reference>
<dbReference type="Gene3D" id="3.30.2310.20">
    <property type="entry name" value="RelE-like"/>
    <property type="match status" value="1"/>
</dbReference>
<proteinExistence type="inferred from homology"/>